<reference evidence="1" key="1">
    <citation type="submission" date="2014-09" db="EMBL/GenBank/DDBJ databases">
        <authorList>
            <person name="Magalhaes I.L.F."/>
            <person name="Oliveira U."/>
            <person name="Santos F.R."/>
            <person name="Vidigal T.H.D.A."/>
            <person name="Brescovit A.D."/>
            <person name="Santos A.J."/>
        </authorList>
    </citation>
    <scope>NUCLEOTIDE SEQUENCE</scope>
    <source>
        <tissue evidence="1">Shoot tissue taken approximately 20 cm above the soil surface</tissue>
    </source>
</reference>
<proteinExistence type="predicted"/>
<evidence type="ECO:0000313" key="1">
    <source>
        <dbReference type="EMBL" id="JAD51692.1"/>
    </source>
</evidence>
<reference evidence="1" key="2">
    <citation type="journal article" date="2015" name="Data Brief">
        <title>Shoot transcriptome of the giant reed, Arundo donax.</title>
        <authorList>
            <person name="Barrero R.A."/>
            <person name="Guerrero F.D."/>
            <person name="Moolhuijzen P."/>
            <person name="Goolsby J.A."/>
            <person name="Tidwell J."/>
            <person name="Bellgard S.E."/>
            <person name="Bellgard M.I."/>
        </authorList>
    </citation>
    <scope>NUCLEOTIDE SEQUENCE</scope>
    <source>
        <tissue evidence="1">Shoot tissue taken approximately 20 cm above the soil surface</tissue>
    </source>
</reference>
<accession>A0A0A9AX96</accession>
<organism evidence="1">
    <name type="scientific">Arundo donax</name>
    <name type="common">Giant reed</name>
    <name type="synonym">Donax arundinaceus</name>
    <dbReference type="NCBI Taxonomy" id="35708"/>
    <lineage>
        <taxon>Eukaryota</taxon>
        <taxon>Viridiplantae</taxon>
        <taxon>Streptophyta</taxon>
        <taxon>Embryophyta</taxon>
        <taxon>Tracheophyta</taxon>
        <taxon>Spermatophyta</taxon>
        <taxon>Magnoliopsida</taxon>
        <taxon>Liliopsida</taxon>
        <taxon>Poales</taxon>
        <taxon>Poaceae</taxon>
        <taxon>PACMAD clade</taxon>
        <taxon>Arundinoideae</taxon>
        <taxon>Arundineae</taxon>
        <taxon>Arundo</taxon>
    </lineage>
</organism>
<sequence length="33" mass="3985">MKILDEQISRDLRPSGTHFSKLIYHFIITTEYM</sequence>
<name>A0A0A9AX96_ARUDO</name>
<dbReference type="AlphaFoldDB" id="A0A0A9AX96"/>
<protein>
    <submittedName>
        <fullName evidence="1">Uncharacterized protein</fullName>
    </submittedName>
</protein>
<dbReference type="EMBL" id="GBRH01246203">
    <property type="protein sequence ID" value="JAD51692.1"/>
    <property type="molecule type" value="Transcribed_RNA"/>
</dbReference>